<feature type="transmembrane region" description="Helical" evidence="8">
    <location>
        <begin position="244"/>
        <end position="271"/>
    </location>
</feature>
<evidence type="ECO:0000256" key="7">
    <source>
        <dbReference type="ARBA" id="ARBA00023136"/>
    </source>
</evidence>
<dbReference type="InterPro" id="IPR026046">
    <property type="entry name" value="UBIAD1"/>
</dbReference>
<feature type="transmembrane region" description="Helical" evidence="8">
    <location>
        <begin position="42"/>
        <end position="61"/>
    </location>
</feature>
<evidence type="ECO:0000313" key="10">
    <source>
        <dbReference type="Proteomes" id="UP000422764"/>
    </source>
</evidence>
<gene>
    <name evidence="9" type="primary">menA</name>
    <name evidence="9" type="ORF">GOM49_01385</name>
</gene>
<evidence type="ECO:0000256" key="6">
    <source>
        <dbReference type="ARBA" id="ARBA00022989"/>
    </source>
</evidence>
<comment type="pathway">
    <text evidence="2">Quinol/quinone metabolism; menaquinone biosynthesis.</text>
</comment>
<dbReference type="Proteomes" id="UP000422764">
    <property type="component" value="Chromosome"/>
</dbReference>
<feature type="transmembrane region" description="Helical" evidence="8">
    <location>
        <begin position="89"/>
        <end position="108"/>
    </location>
</feature>
<dbReference type="EC" id="2.5.1.74" evidence="9"/>
<dbReference type="Pfam" id="PF01040">
    <property type="entry name" value="UbiA"/>
    <property type="match status" value="1"/>
</dbReference>
<evidence type="ECO:0000256" key="3">
    <source>
        <dbReference type="ARBA" id="ARBA00022428"/>
    </source>
</evidence>
<evidence type="ECO:0000313" key="9">
    <source>
        <dbReference type="EMBL" id="QGU93963.1"/>
    </source>
</evidence>
<feature type="transmembrane region" description="Helical" evidence="8">
    <location>
        <begin position="292"/>
        <end position="314"/>
    </location>
</feature>
<comment type="subcellular location">
    <subcellularLocation>
        <location evidence="1">Membrane</location>
        <topology evidence="1">Multi-pass membrane protein</topology>
    </subcellularLocation>
</comment>
<keyword evidence="4 9" id="KW-0808">Transferase</keyword>
<dbReference type="PANTHER" id="PTHR13929:SF0">
    <property type="entry name" value="UBIA PRENYLTRANSFERASE DOMAIN-CONTAINING PROTEIN 1"/>
    <property type="match status" value="1"/>
</dbReference>
<dbReference type="InterPro" id="IPR000537">
    <property type="entry name" value="UbiA_prenyltransferase"/>
</dbReference>
<dbReference type="UniPathway" id="UPA00079"/>
<dbReference type="GO" id="GO:0042371">
    <property type="term" value="P:vitamin K biosynthetic process"/>
    <property type="evidence" value="ECO:0007669"/>
    <property type="project" value="TreeGrafter"/>
</dbReference>
<keyword evidence="5 8" id="KW-0812">Transmembrane</keyword>
<evidence type="ECO:0000256" key="1">
    <source>
        <dbReference type="ARBA" id="ARBA00004141"/>
    </source>
</evidence>
<feature type="transmembrane region" description="Helical" evidence="8">
    <location>
        <begin position="115"/>
        <end position="134"/>
    </location>
</feature>
<evidence type="ECO:0000256" key="5">
    <source>
        <dbReference type="ARBA" id="ARBA00022692"/>
    </source>
</evidence>
<dbReference type="EMBL" id="CP046522">
    <property type="protein sequence ID" value="QGU93963.1"/>
    <property type="molecule type" value="Genomic_DNA"/>
</dbReference>
<name>A0A6I6END3_9CLOT</name>
<dbReference type="NCBIfam" id="NF004752">
    <property type="entry name" value="PRK06080.1-4"/>
    <property type="match status" value="1"/>
</dbReference>
<dbReference type="AlphaFoldDB" id="A0A6I6END3"/>
<proteinExistence type="predicted"/>
<dbReference type="PIRSF" id="PIRSF005355">
    <property type="entry name" value="UBIAD1"/>
    <property type="match status" value="1"/>
</dbReference>
<dbReference type="InterPro" id="IPR044878">
    <property type="entry name" value="UbiA_sf"/>
</dbReference>
<dbReference type="GO" id="GO:0009234">
    <property type="term" value="P:menaquinone biosynthetic process"/>
    <property type="evidence" value="ECO:0007669"/>
    <property type="project" value="UniProtKB-UniPathway"/>
</dbReference>
<evidence type="ECO:0000256" key="4">
    <source>
        <dbReference type="ARBA" id="ARBA00022679"/>
    </source>
</evidence>
<dbReference type="CDD" id="cd13962">
    <property type="entry name" value="PT_UbiA_UBIAD1"/>
    <property type="match status" value="1"/>
</dbReference>
<sequence length="315" mass="35379">MLLRGFFQFVEIQTKVASVIPFTLGTLYALHRYGDFSFKNFIIMFISLISFDMATTAINNYCDYKKAHSNGGYNYEIKNAIEKYNIKESIALTIIFTLLAIATIFGILLALNTSLVVLLIGAVCFIAGIFYTFGPIPISRMPLGEVFSGIFMGFIITFLSIYIHIYNEGIMSVVYKNDILGISMNIKELVYVFLISIPLINGIANIMLANNICDIEEDIVNKRFTLPYYIGKENALRLFEVLYYIGYIDIVILVILGVFPVTSLLLLTTLIPISKNIKAFQNRPSKGETFVLAVKNFVLMNVSYVILTGTAILIN</sequence>
<feature type="transmembrane region" description="Helical" evidence="8">
    <location>
        <begin position="188"/>
        <end position="208"/>
    </location>
</feature>
<keyword evidence="7 8" id="KW-0472">Membrane</keyword>
<keyword evidence="3" id="KW-0474">Menaquinone biosynthesis</keyword>
<organism evidence="9 10">
    <name type="scientific">Clostridium bovifaecis</name>
    <dbReference type="NCBI Taxonomy" id="2184719"/>
    <lineage>
        <taxon>Bacteria</taxon>
        <taxon>Bacillati</taxon>
        <taxon>Bacillota</taxon>
        <taxon>Clostridia</taxon>
        <taxon>Eubacteriales</taxon>
        <taxon>Clostridiaceae</taxon>
        <taxon>Clostridium</taxon>
    </lineage>
</organism>
<feature type="transmembrane region" description="Helical" evidence="8">
    <location>
        <begin position="146"/>
        <end position="167"/>
    </location>
</feature>
<dbReference type="PANTHER" id="PTHR13929">
    <property type="entry name" value="1,4-DIHYDROXY-2-NAPHTHOATE OCTAPRENYLTRANSFERASE"/>
    <property type="match status" value="1"/>
</dbReference>
<accession>A0A6I6END3</accession>
<dbReference type="NCBIfam" id="NF009926">
    <property type="entry name" value="PRK13387.1"/>
    <property type="match status" value="1"/>
</dbReference>
<dbReference type="GO" id="GO:0046428">
    <property type="term" value="F:1,4-dihydroxy-2-naphthoate polyprenyltransferase activity"/>
    <property type="evidence" value="ECO:0007669"/>
    <property type="project" value="UniProtKB-EC"/>
</dbReference>
<reference evidence="9 10" key="1">
    <citation type="submission" date="2019-12" db="EMBL/GenBank/DDBJ databases">
        <title>Genome sequenceing of Clostridium bovifaecis.</title>
        <authorList>
            <person name="Yao Y."/>
        </authorList>
    </citation>
    <scope>NUCLEOTIDE SEQUENCE [LARGE SCALE GENOMIC DNA]</scope>
    <source>
        <strain evidence="9 10">BXX</strain>
    </source>
</reference>
<dbReference type="GO" id="GO:0016020">
    <property type="term" value="C:membrane"/>
    <property type="evidence" value="ECO:0007669"/>
    <property type="project" value="UniProtKB-SubCell"/>
</dbReference>
<keyword evidence="10" id="KW-1185">Reference proteome</keyword>
<keyword evidence="6 8" id="KW-1133">Transmembrane helix</keyword>
<dbReference type="Gene3D" id="1.10.357.140">
    <property type="entry name" value="UbiA prenyltransferase"/>
    <property type="match status" value="1"/>
</dbReference>
<evidence type="ECO:0000256" key="8">
    <source>
        <dbReference type="SAM" id="Phobius"/>
    </source>
</evidence>
<evidence type="ECO:0000256" key="2">
    <source>
        <dbReference type="ARBA" id="ARBA00004863"/>
    </source>
</evidence>
<protein>
    <submittedName>
        <fullName evidence="9">1,4-dihydroxy-2-naphthoate polyprenyltransferase</fullName>
        <ecNumber evidence="9">2.5.1.74</ecNumber>
    </submittedName>
</protein>